<accession>L8WLS9</accession>
<sequence length="84" mass="9174">MPAPDVSFTASMGVFSLLAFQTLDTGPHLTCFALIDSPRSSYPVEIEEVNCQHAGGAQQLQLESWLQPTEWKVIARCSKRPAPA</sequence>
<evidence type="ECO:0000313" key="2">
    <source>
        <dbReference type="Proteomes" id="UP000011668"/>
    </source>
</evidence>
<gene>
    <name evidence="1" type="ORF">AG1IA_07063</name>
</gene>
<organism evidence="1 2">
    <name type="scientific">Thanatephorus cucumeris (strain AG1-IA)</name>
    <name type="common">Rice sheath blight fungus</name>
    <name type="synonym">Rhizoctonia solani</name>
    <dbReference type="NCBI Taxonomy" id="983506"/>
    <lineage>
        <taxon>Eukaryota</taxon>
        <taxon>Fungi</taxon>
        <taxon>Dikarya</taxon>
        <taxon>Basidiomycota</taxon>
        <taxon>Agaricomycotina</taxon>
        <taxon>Agaricomycetes</taxon>
        <taxon>Cantharellales</taxon>
        <taxon>Ceratobasidiaceae</taxon>
        <taxon>Rhizoctonia</taxon>
        <taxon>Rhizoctonia solani AG-1</taxon>
    </lineage>
</organism>
<dbReference type="Proteomes" id="UP000011668">
    <property type="component" value="Unassembled WGS sequence"/>
</dbReference>
<comment type="caution">
    <text evidence="1">The sequence shown here is derived from an EMBL/GenBank/DDBJ whole genome shotgun (WGS) entry which is preliminary data.</text>
</comment>
<dbReference type="AlphaFoldDB" id="L8WLS9"/>
<keyword evidence="2" id="KW-1185">Reference proteome</keyword>
<protein>
    <submittedName>
        <fullName evidence="1">Uncharacterized protein</fullName>
    </submittedName>
</protein>
<reference evidence="1 2" key="1">
    <citation type="journal article" date="2013" name="Nat. Commun.">
        <title>The evolution and pathogenic mechanisms of the rice sheath blight pathogen.</title>
        <authorList>
            <person name="Zheng A."/>
            <person name="Lin R."/>
            <person name="Xu L."/>
            <person name="Qin P."/>
            <person name="Tang C."/>
            <person name="Ai P."/>
            <person name="Zhang D."/>
            <person name="Liu Y."/>
            <person name="Sun Z."/>
            <person name="Feng H."/>
            <person name="Wang Y."/>
            <person name="Chen Y."/>
            <person name="Liang X."/>
            <person name="Fu R."/>
            <person name="Li Q."/>
            <person name="Zhang J."/>
            <person name="Yu X."/>
            <person name="Xie Z."/>
            <person name="Ding L."/>
            <person name="Guan P."/>
            <person name="Tang J."/>
            <person name="Liang Y."/>
            <person name="Wang S."/>
            <person name="Deng Q."/>
            <person name="Li S."/>
            <person name="Zhu J."/>
            <person name="Wang L."/>
            <person name="Liu H."/>
            <person name="Li P."/>
        </authorList>
    </citation>
    <scope>NUCLEOTIDE SEQUENCE [LARGE SCALE GENOMIC DNA]</scope>
    <source>
        <strain evidence="2">AG-1 IA</strain>
    </source>
</reference>
<dbReference type="HOGENOM" id="CLU_2529018_0_0_1"/>
<name>L8WLS9_THACA</name>
<evidence type="ECO:0000313" key="1">
    <source>
        <dbReference type="EMBL" id="ELU38905.1"/>
    </source>
</evidence>
<proteinExistence type="predicted"/>
<dbReference type="EMBL" id="AFRT01001995">
    <property type="protein sequence ID" value="ELU38905.1"/>
    <property type="molecule type" value="Genomic_DNA"/>
</dbReference>